<name>A0A1A6ADF6_9TREE</name>
<dbReference type="OrthoDB" id="10545435at2759"/>
<proteinExistence type="predicted"/>
<dbReference type="EMBL" id="KI894028">
    <property type="protein sequence ID" value="OBR88090.1"/>
    <property type="molecule type" value="Genomic_DNA"/>
</dbReference>
<evidence type="ECO:0000256" key="1">
    <source>
        <dbReference type="SAM" id="MobiDB-lite"/>
    </source>
</evidence>
<dbReference type="KEGG" id="kdj:28966008"/>
<dbReference type="AlphaFoldDB" id="A0A1A6ADF6"/>
<dbReference type="VEuPathDB" id="FungiDB:I303_02309"/>
<protein>
    <submittedName>
        <fullName evidence="2">Uncharacterized protein</fullName>
    </submittedName>
</protein>
<feature type="region of interest" description="Disordered" evidence="1">
    <location>
        <begin position="236"/>
        <end position="275"/>
    </location>
</feature>
<dbReference type="RefSeq" id="XP_018265932.1">
    <property type="nucleotide sequence ID" value="XM_018405651.1"/>
</dbReference>
<keyword evidence="4" id="KW-1185">Reference proteome</keyword>
<evidence type="ECO:0000313" key="4">
    <source>
        <dbReference type="Proteomes" id="UP000078595"/>
    </source>
</evidence>
<feature type="compositionally biased region" description="Low complexity" evidence="1">
    <location>
        <begin position="238"/>
        <end position="251"/>
    </location>
</feature>
<reference evidence="3" key="3">
    <citation type="submission" date="2024-02" db="EMBL/GenBank/DDBJ databases">
        <title>Comparative genomics of Cryptococcus and Kwoniella reveals pathogenesis evolution and contrasting modes of karyotype evolution via chromosome fusion or intercentromeric recombination.</title>
        <authorList>
            <person name="Coelho M.A."/>
            <person name="David-Palma M."/>
            <person name="Shea T."/>
            <person name="Bowers K."/>
            <person name="McGinley-Smith S."/>
            <person name="Mohammad A.W."/>
            <person name="Gnirke A."/>
            <person name="Yurkov A.M."/>
            <person name="Nowrousian M."/>
            <person name="Sun S."/>
            <person name="Cuomo C.A."/>
            <person name="Heitman J."/>
        </authorList>
    </citation>
    <scope>NUCLEOTIDE SEQUENCE</scope>
    <source>
        <strain evidence="3">CBS 10117</strain>
    </source>
</reference>
<reference evidence="2" key="1">
    <citation type="submission" date="2013-07" db="EMBL/GenBank/DDBJ databases">
        <title>The Genome Sequence of Cryptococcus dejecticola CBS10117.</title>
        <authorList>
            <consortium name="The Broad Institute Genome Sequencing Platform"/>
            <person name="Cuomo C."/>
            <person name="Litvintseva A."/>
            <person name="Chen Y."/>
            <person name="Heitman J."/>
            <person name="Sun S."/>
            <person name="Springer D."/>
            <person name="Dromer F."/>
            <person name="Young S.K."/>
            <person name="Zeng Q."/>
            <person name="Gargeya S."/>
            <person name="Fitzgerald M."/>
            <person name="Abouelleil A."/>
            <person name="Alvarado L."/>
            <person name="Berlin A.M."/>
            <person name="Chapman S.B."/>
            <person name="Dewar J."/>
            <person name="Goldberg J."/>
            <person name="Griggs A."/>
            <person name="Gujja S."/>
            <person name="Hansen M."/>
            <person name="Howarth C."/>
            <person name="Imamovic A."/>
            <person name="Larimer J."/>
            <person name="McCowan C."/>
            <person name="Murphy C."/>
            <person name="Pearson M."/>
            <person name="Priest M."/>
            <person name="Roberts A."/>
            <person name="Saif S."/>
            <person name="Shea T."/>
            <person name="Sykes S."/>
            <person name="Wortman J."/>
            <person name="Nusbaum C."/>
            <person name="Birren B."/>
        </authorList>
    </citation>
    <scope>NUCLEOTIDE SEQUENCE [LARGE SCALE GENOMIC DNA]</scope>
    <source>
        <strain evidence="2">CBS 10117</strain>
    </source>
</reference>
<reference evidence="3" key="2">
    <citation type="submission" date="2013-07" db="EMBL/GenBank/DDBJ databases">
        <authorList>
            <consortium name="The Broad Institute Genome Sequencing Platform"/>
            <person name="Cuomo C."/>
            <person name="Litvintseva A."/>
            <person name="Chen Y."/>
            <person name="Heitman J."/>
            <person name="Sun S."/>
            <person name="Springer D."/>
            <person name="Dromer F."/>
            <person name="Young S.K."/>
            <person name="Zeng Q."/>
            <person name="Gargeya S."/>
            <person name="Fitzgerald M."/>
            <person name="Abouelleil A."/>
            <person name="Alvarado L."/>
            <person name="Berlin A.M."/>
            <person name="Chapman S.B."/>
            <person name="Dewar J."/>
            <person name="Goldberg J."/>
            <person name="Griggs A."/>
            <person name="Gujja S."/>
            <person name="Hansen M."/>
            <person name="Howarth C."/>
            <person name="Imamovic A."/>
            <person name="Larimer J."/>
            <person name="McCowan C."/>
            <person name="Murphy C."/>
            <person name="Pearson M."/>
            <person name="Priest M."/>
            <person name="Roberts A."/>
            <person name="Saif S."/>
            <person name="Shea T."/>
            <person name="Sykes S."/>
            <person name="Wortman J."/>
            <person name="Nusbaum C."/>
            <person name="Birren B."/>
        </authorList>
    </citation>
    <scope>NUCLEOTIDE SEQUENCE</scope>
    <source>
        <strain evidence="3">CBS 10117</strain>
    </source>
</reference>
<gene>
    <name evidence="2" type="ORF">I303_02309</name>
    <name evidence="3" type="ORF">I303_101559</name>
</gene>
<dbReference type="EMBL" id="CP144531">
    <property type="protein sequence ID" value="WWC59013.1"/>
    <property type="molecule type" value="Genomic_DNA"/>
</dbReference>
<accession>A0A1A6ADF6</accession>
<dbReference type="GeneID" id="28966008"/>
<evidence type="ECO:0000313" key="3">
    <source>
        <dbReference type="EMBL" id="WWC59013.1"/>
    </source>
</evidence>
<organism evidence="2">
    <name type="scientific">Kwoniella dejecticola CBS 10117</name>
    <dbReference type="NCBI Taxonomy" id="1296121"/>
    <lineage>
        <taxon>Eukaryota</taxon>
        <taxon>Fungi</taxon>
        <taxon>Dikarya</taxon>
        <taxon>Basidiomycota</taxon>
        <taxon>Agaricomycotina</taxon>
        <taxon>Tremellomycetes</taxon>
        <taxon>Tremellales</taxon>
        <taxon>Cryptococcaceae</taxon>
        <taxon>Kwoniella</taxon>
    </lineage>
</organism>
<evidence type="ECO:0000313" key="2">
    <source>
        <dbReference type="EMBL" id="OBR88090.1"/>
    </source>
</evidence>
<sequence>MSTHTYRVPSPSQLTELYEADDRLPAYENDPSQSQNQGLLEAYEDARPAPPSYAQRYITANGVTFPVGSSRGTYPVQESDTCKLTYLYMTPQIPTSRDLIRARNTPRLEVVTHWGNSHSSSNAIGNDNLNEQQTNFFEAMQYCLVDKTNKWRNFVRKETRPGDLLDADFDEDIRLDITNYLETAASTIYATIAGDCQGLIVSQDVLDTMNRIQEEMNVRGYKGCLCYSTDLIGGPGVPSGNNRGRGRSSSNAFSRWVPTTGNGNTSRSTNPDSPKMRFAYNFPTFPEDVTAADTLSTVRSSLTTIANRLNEMVNSRHIRGSDISGPIQGYAQIYDLTTCAVDQGVLDQLKSCEAFIPSGNADQTSLFSSRRITW</sequence>
<feature type="compositionally biased region" description="Low complexity" evidence="1">
    <location>
        <begin position="259"/>
        <end position="270"/>
    </location>
</feature>
<dbReference type="Proteomes" id="UP000078595">
    <property type="component" value="Chromosome 2"/>
</dbReference>